<dbReference type="KEGG" id="vg:80100584"/>
<organism evidence="1 2">
    <name type="scientific">Pseudomonas phage vB_PaeM_LCK69</name>
    <dbReference type="NCBI Taxonomy" id="2488595"/>
    <lineage>
        <taxon>Viruses</taxon>
        <taxon>Duplodnaviria</taxon>
        <taxon>Heunggongvirae</taxon>
        <taxon>Uroviricota</taxon>
        <taxon>Caudoviricetes</taxon>
        <taxon>Vandenendeviridae</taxon>
        <taxon>Skurskavirinae</taxon>
        <taxon>Pakpunavirus</taxon>
        <taxon>Pakpunavirus LCK69</taxon>
    </lineage>
</organism>
<proteinExistence type="predicted"/>
<name>A0A3G8F5J2_9CAUD</name>
<dbReference type="RefSeq" id="YP_010763821.1">
    <property type="nucleotide sequence ID" value="NC_073613.1"/>
</dbReference>
<sequence>MKTKEIDVSGFTAEQFDAFLGYCQEEHLKVGERVLGKIKEWIENPISMDEPDADRRCLYIREAPEDHYVTYGVGLLSRWQPDLYALYKPSFHTECVMTLKAECKMVTIGSETVAIDDLRKALARQGIMATLYYTDGDTEDNTEDNTNE</sequence>
<dbReference type="GeneID" id="80100584"/>
<evidence type="ECO:0000313" key="1">
    <source>
        <dbReference type="EMBL" id="AZF89714.1"/>
    </source>
</evidence>
<evidence type="ECO:0000313" key="2">
    <source>
        <dbReference type="Proteomes" id="UP000269263"/>
    </source>
</evidence>
<protein>
    <submittedName>
        <fullName evidence="1">Uncharacterized protein</fullName>
    </submittedName>
</protein>
<dbReference type="Proteomes" id="UP000269263">
    <property type="component" value="Segment"/>
</dbReference>
<dbReference type="EMBL" id="MK138526">
    <property type="protein sequence ID" value="AZF89714.1"/>
    <property type="molecule type" value="Genomic_DNA"/>
</dbReference>
<accession>A0A3G8F5J2</accession>
<reference evidence="1 2" key="1">
    <citation type="submission" date="2018-11" db="EMBL/GenBank/DDBJ databases">
        <authorList>
            <person name="Vergara K.E."/>
            <person name="Bautista C."/>
            <person name="Sizemore C."/>
            <person name="Tabula L."/>
            <person name="Kae H."/>
        </authorList>
    </citation>
    <scope>NUCLEOTIDE SEQUENCE [LARGE SCALE GENOMIC DNA]</scope>
</reference>
<keyword evidence="2" id="KW-1185">Reference proteome</keyword>